<dbReference type="GeneID" id="96296323"/>
<dbReference type="Gene3D" id="3.50.50.60">
    <property type="entry name" value="FAD/NAD(P)-binding domain"/>
    <property type="match status" value="1"/>
</dbReference>
<dbReference type="InterPro" id="IPR051704">
    <property type="entry name" value="FAD_aromatic-hydroxylase"/>
</dbReference>
<evidence type="ECO:0000259" key="1">
    <source>
        <dbReference type="Pfam" id="PF01494"/>
    </source>
</evidence>
<protein>
    <submittedName>
        <fullName evidence="2">2-polyprenyl-6-methoxyphenol hydroxylase</fullName>
    </submittedName>
</protein>
<dbReference type="PANTHER" id="PTHR46865:SF2">
    <property type="entry name" value="MONOOXYGENASE"/>
    <property type="match status" value="1"/>
</dbReference>
<proteinExistence type="predicted"/>
<dbReference type="SUPFAM" id="SSF51905">
    <property type="entry name" value="FAD/NAD(P)-binding domain"/>
    <property type="match status" value="1"/>
</dbReference>
<dbReference type="Gene3D" id="3.30.9.10">
    <property type="entry name" value="D-Amino Acid Oxidase, subunit A, domain 2"/>
    <property type="match status" value="1"/>
</dbReference>
<dbReference type="AlphaFoldDB" id="A0A1I3FZU6"/>
<evidence type="ECO:0000313" key="2">
    <source>
        <dbReference type="EMBL" id="SFI16411.1"/>
    </source>
</evidence>
<reference evidence="3" key="1">
    <citation type="submission" date="2016-10" db="EMBL/GenBank/DDBJ databases">
        <authorList>
            <person name="Varghese N."/>
            <person name="Submissions S."/>
        </authorList>
    </citation>
    <scope>NUCLEOTIDE SEQUENCE [LARGE SCALE GENOMIC DNA]</scope>
    <source>
        <strain evidence="3">CGMCC 4.2126</strain>
    </source>
</reference>
<dbReference type="PANTHER" id="PTHR46865">
    <property type="entry name" value="OXIDOREDUCTASE-RELATED"/>
    <property type="match status" value="1"/>
</dbReference>
<dbReference type="InterPro" id="IPR036188">
    <property type="entry name" value="FAD/NAD-bd_sf"/>
</dbReference>
<feature type="domain" description="FAD-binding" evidence="1">
    <location>
        <begin position="4"/>
        <end position="310"/>
    </location>
</feature>
<dbReference type="PRINTS" id="PR00420">
    <property type="entry name" value="RNGMNOXGNASE"/>
</dbReference>
<dbReference type="RefSeq" id="WP_093885318.1">
    <property type="nucleotide sequence ID" value="NZ_FOQY01000001.1"/>
</dbReference>
<keyword evidence="3" id="KW-1185">Reference proteome</keyword>
<evidence type="ECO:0000313" key="3">
    <source>
        <dbReference type="Proteomes" id="UP000199111"/>
    </source>
</evidence>
<dbReference type="GO" id="GO:0071949">
    <property type="term" value="F:FAD binding"/>
    <property type="evidence" value="ECO:0007669"/>
    <property type="project" value="InterPro"/>
</dbReference>
<dbReference type="InterPro" id="IPR002938">
    <property type="entry name" value="FAD-bd"/>
</dbReference>
<name>A0A1I3FZU6_9ACTN</name>
<sequence>MKNTNVLISGASIGGPALAYWLDRHGFNVTVVEKAPALRTGGQAVDFKGETHLTVLRRMGILEDVRRLQTGGTDQEIVDADGRRLAVIPGEFTGGEIEIRRGDLSRLLYDRTAASCEYVFGDSITSLTETADGVHVTFERAAPRTFDLVVGADGIHSNVRRLSFGPESDHVAFLGYYYALADLPEDFGPVPKMYNEPGRMVTVGGPKAPGFFVFASEQLDYDRYDVEQHRQIVAKAYAGMGWRGPAIVDALRRADDLYLDSISQVRIDHYARGRVVLLGDAAYGNTLGGFGTGLAFVGAYVLAGELAAAGGDHRLAFERYEQEFRGYAKIARSGNAGPFLAPGSPARIRMRNWTFKYGFLLGLMLKMTDMFATRIALKDYEPVRQAR</sequence>
<dbReference type="Proteomes" id="UP000199111">
    <property type="component" value="Unassembled WGS sequence"/>
</dbReference>
<accession>A0A1I3FZU6</accession>
<dbReference type="EMBL" id="FOQY01000001">
    <property type="protein sequence ID" value="SFI16411.1"/>
    <property type="molecule type" value="Genomic_DNA"/>
</dbReference>
<dbReference type="Pfam" id="PF01494">
    <property type="entry name" value="FAD_binding_3"/>
    <property type="match status" value="1"/>
</dbReference>
<organism evidence="2 3">
    <name type="scientific">Streptosporangium canum</name>
    <dbReference type="NCBI Taxonomy" id="324952"/>
    <lineage>
        <taxon>Bacteria</taxon>
        <taxon>Bacillati</taxon>
        <taxon>Actinomycetota</taxon>
        <taxon>Actinomycetes</taxon>
        <taxon>Streptosporangiales</taxon>
        <taxon>Streptosporangiaceae</taxon>
        <taxon>Streptosporangium</taxon>
    </lineage>
</organism>
<gene>
    <name evidence="2" type="ORF">SAMN05216275_101444</name>
</gene>